<organism evidence="2 3">
    <name type="scientific">Panacagrimonas perspica</name>
    <dbReference type="NCBI Taxonomy" id="381431"/>
    <lineage>
        <taxon>Bacteria</taxon>
        <taxon>Pseudomonadati</taxon>
        <taxon>Pseudomonadota</taxon>
        <taxon>Gammaproteobacteria</taxon>
        <taxon>Nevskiales</taxon>
        <taxon>Nevskiaceae</taxon>
        <taxon>Panacagrimonas</taxon>
    </lineage>
</organism>
<sequence>MHSKERIRLYDLAMADPSVRVSPHCWKARFALAHKGLEADLVPWRFHQRGSAESGTATVPYLFDGDQLISDSWRIAVYLESCFPERPSHFGSPDAVPLARMINSWIDLTVMPLLGRVVIPDVFEALDPLDQPYFREARQKRFGITFEDLRAERESWSLKFLDSLAPLRRQLSDNPFVSGTAPGYADYCVMGAFMFARCTGNSNLISRADASVVAWNDRMLGLFGGLGRSAPVVI</sequence>
<name>A0A4R7P601_9GAMM</name>
<dbReference type="Gene3D" id="1.20.1050.10">
    <property type="match status" value="1"/>
</dbReference>
<keyword evidence="2" id="KW-0808">Transferase</keyword>
<dbReference type="InterPro" id="IPR004045">
    <property type="entry name" value="Glutathione_S-Trfase_N"/>
</dbReference>
<proteinExistence type="predicted"/>
<feature type="domain" description="GST N-terminal" evidence="1">
    <location>
        <begin position="12"/>
        <end position="87"/>
    </location>
</feature>
<dbReference type="AlphaFoldDB" id="A0A4R7P601"/>
<evidence type="ECO:0000313" key="2">
    <source>
        <dbReference type="EMBL" id="TDU28902.1"/>
    </source>
</evidence>
<dbReference type="OrthoDB" id="9782992at2"/>
<protein>
    <submittedName>
        <fullName evidence="2">Glutathione S-transferase</fullName>
    </submittedName>
</protein>
<evidence type="ECO:0000259" key="1">
    <source>
        <dbReference type="PROSITE" id="PS50404"/>
    </source>
</evidence>
<dbReference type="GO" id="GO:0016740">
    <property type="term" value="F:transferase activity"/>
    <property type="evidence" value="ECO:0007669"/>
    <property type="project" value="UniProtKB-KW"/>
</dbReference>
<dbReference type="Proteomes" id="UP000295341">
    <property type="component" value="Unassembled WGS sequence"/>
</dbReference>
<reference evidence="2 3" key="1">
    <citation type="submission" date="2019-03" db="EMBL/GenBank/DDBJ databases">
        <title>Genomic Encyclopedia of Type Strains, Phase IV (KMG-IV): sequencing the most valuable type-strain genomes for metagenomic binning, comparative biology and taxonomic classification.</title>
        <authorList>
            <person name="Goeker M."/>
        </authorList>
    </citation>
    <scope>NUCLEOTIDE SEQUENCE [LARGE SCALE GENOMIC DNA]</scope>
    <source>
        <strain evidence="2 3">DSM 26377</strain>
    </source>
</reference>
<dbReference type="Gene3D" id="3.40.30.10">
    <property type="entry name" value="Glutaredoxin"/>
    <property type="match status" value="1"/>
</dbReference>
<dbReference type="PROSITE" id="PS50404">
    <property type="entry name" value="GST_NTER"/>
    <property type="match status" value="1"/>
</dbReference>
<keyword evidence="3" id="KW-1185">Reference proteome</keyword>
<dbReference type="SUPFAM" id="SSF47616">
    <property type="entry name" value="GST C-terminal domain-like"/>
    <property type="match status" value="1"/>
</dbReference>
<gene>
    <name evidence="2" type="ORF">DFR24_3282</name>
</gene>
<accession>A0A4R7P601</accession>
<dbReference type="InterPro" id="IPR036282">
    <property type="entry name" value="Glutathione-S-Trfase_C_sf"/>
</dbReference>
<dbReference type="EMBL" id="SOBT01000009">
    <property type="protein sequence ID" value="TDU28902.1"/>
    <property type="molecule type" value="Genomic_DNA"/>
</dbReference>
<comment type="caution">
    <text evidence="2">The sequence shown here is derived from an EMBL/GenBank/DDBJ whole genome shotgun (WGS) entry which is preliminary data.</text>
</comment>
<dbReference type="InterPro" id="IPR036249">
    <property type="entry name" value="Thioredoxin-like_sf"/>
</dbReference>
<dbReference type="SUPFAM" id="SSF52833">
    <property type="entry name" value="Thioredoxin-like"/>
    <property type="match status" value="1"/>
</dbReference>
<dbReference type="InterPro" id="IPR054416">
    <property type="entry name" value="GST_UstS-like_C"/>
</dbReference>
<dbReference type="Pfam" id="PF22041">
    <property type="entry name" value="GST_C_7"/>
    <property type="match status" value="1"/>
</dbReference>
<dbReference type="Pfam" id="PF13417">
    <property type="entry name" value="GST_N_3"/>
    <property type="match status" value="1"/>
</dbReference>
<evidence type="ECO:0000313" key="3">
    <source>
        <dbReference type="Proteomes" id="UP000295341"/>
    </source>
</evidence>